<organism evidence="2 3">
    <name type="scientific">Thalassiosira oceanica</name>
    <name type="common">Marine diatom</name>
    <dbReference type="NCBI Taxonomy" id="159749"/>
    <lineage>
        <taxon>Eukaryota</taxon>
        <taxon>Sar</taxon>
        <taxon>Stramenopiles</taxon>
        <taxon>Ochrophyta</taxon>
        <taxon>Bacillariophyta</taxon>
        <taxon>Coscinodiscophyceae</taxon>
        <taxon>Thalassiosirophycidae</taxon>
        <taxon>Thalassiosirales</taxon>
        <taxon>Thalassiosiraceae</taxon>
        <taxon>Thalassiosira</taxon>
    </lineage>
</organism>
<keyword evidence="3" id="KW-1185">Reference proteome</keyword>
<reference evidence="2 3" key="1">
    <citation type="journal article" date="2012" name="Genome Biol.">
        <title>Genome and low-iron response of an oceanic diatom adapted to chronic iron limitation.</title>
        <authorList>
            <person name="Lommer M."/>
            <person name="Specht M."/>
            <person name="Roy A.S."/>
            <person name="Kraemer L."/>
            <person name="Andreson R."/>
            <person name="Gutowska M.A."/>
            <person name="Wolf J."/>
            <person name="Bergner S.V."/>
            <person name="Schilhabel M.B."/>
            <person name="Klostermeier U.C."/>
            <person name="Beiko R.G."/>
            <person name="Rosenstiel P."/>
            <person name="Hippler M."/>
            <person name="Laroche J."/>
        </authorList>
    </citation>
    <scope>NUCLEOTIDE SEQUENCE [LARGE SCALE GENOMIC DNA]</scope>
    <source>
        <strain evidence="2 3">CCMP1005</strain>
    </source>
</reference>
<sequence length="40" mass="4075">AQQQGLGALGVARRSGLDDVGMPTPSPLESSPADRREGPT</sequence>
<accession>K0RY42</accession>
<dbReference type="EMBL" id="AGNL01026642">
    <property type="protein sequence ID" value="EJK57935.1"/>
    <property type="molecule type" value="Genomic_DNA"/>
</dbReference>
<evidence type="ECO:0000256" key="1">
    <source>
        <dbReference type="SAM" id="MobiDB-lite"/>
    </source>
</evidence>
<name>K0RY42_THAOC</name>
<feature type="non-terminal residue" evidence="2">
    <location>
        <position position="1"/>
    </location>
</feature>
<protein>
    <submittedName>
        <fullName evidence="2">Uncharacterized protein</fullName>
    </submittedName>
</protein>
<evidence type="ECO:0000313" key="3">
    <source>
        <dbReference type="Proteomes" id="UP000266841"/>
    </source>
</evidence>
<proteinExistence type="predicted"/>
<dbReference type="AlphaFoldDB" id="K0RY42"/>
<gene>
    <name evidence="2" type="ORF">THAOC_21980</name>
</gene>
<feature type="region of interest" description="Disordered" evidence="1">
    <location>
        <begin position="1"/>
        <end position="40"/>
    </location>
</feature>
<comment type="caution">
    <text evidence="2">The sequence shown here is derived from an EMBL/GenBank/DDBJ whole genome shotgun (WGS) entry which is preliminary data.</text>
</comment>
<evidence type="ECO:0000313" key="2">
    <source>
        <dbReference type="EMBL" id="EJK57935.1"/>
    </source>
</evidence>
<dbReference type="Proteomes" id="UP000266841">
    <property type="component" value="Unassembled WGS sequence"/>
</dbReference>